<dbReference type="RefSeq" id="WP_109021332.1">
    <property type="nucleotide sequence ID" value="NZ_AP025028.1"/>
</dbReference>
<organism evidence="2 3">
    <name type="scientific">Leptospira kobayashii</name>
    <dbReference type="NCBI Taxonomy" id="1917830"/>
    <lineage>
        <taxon>Bacteria</taxon>
        <taxon>Pseudomonadati</taxon>
        <taxon>Spirochaetota</taxon>
        <taxon>Spirochaetia</taxon>
        <taxon>Leptospirales</taxon>
        <taxon>Leptospiraceae</taxon>
        <taxon>Leptospira</taxon>
    </lineage>
</organism>
<evidence type="ECO:0000313" key="3">
    <source>
        <dbReference type="Proteomes" id="UP000245263"/>
    </source>
</evidence>
<keyword evidence="2" id="KW-0378">Hydrolase</keyword>
<dbReference type="Proteomes" id="UP000245263">
    <property type="component" value="Chromosome 1"/>
</dbReference>
<evidence type="ECO:0000313" key="2">
    <source>
        <dbReference type="EMBL" id="BDA80272.1"/>
    </source>
</evidence>
<dbReference type="PANTHER" id="PTHR30383">
    <property type="entry name" value="THIOESTERASE 1/PROTEASE 1/LYSOPHOSPHOLIPASE L1"/>
    <property type="match status" value="1"/>
</dbReference>
<proteinExistence type="predicted"/>
<sequence>MFTHIFRFLSTSVLSAIVFYSLLWPTRIAAEPLGVKQSASIPIIRQFGDSITYGYGYVQCYGTPGICMGTTINGGQIQQCMTCAVYMWGGGYRGWMTELALQPSNQFGFATVGYQCGGSYTSQWQTNSMSHDGYPGFRTDQLVPIAMLPSVASITLVHAGTNDFAQGKSVDWATQNLTQIVKNLIQQSGNGTIYVAKIVRFMKPAASCTKCTDNTVLNPLVKTYNEWIDQKLANAIGTKFSNQVVIVDMYDALTLATDYSFDGVHPSPAGYQKMACSWIRAIKKMPSLPENPCSGFTFGETKSQTIPSESDLQKSLPQPEFMNRILQGKLKGASDF</sequence>
<evidence type="ECO:0000259" key="1">
    <source>
        <dbReference type="Pfam" id="PF13472"/>
    </source>
</evidence>
<reference evidence="2 3" key="1">
    <citation type="submission" date="2021-08" db="EMBL/GenBank/DDBJ databases">
        <title>Complete genome sequence of Leptospira kobayashii strain E30.</title>
        <authorList>
            <person name="Nakao R."/>
            <person name="Nakamura S."/>
            <person name="Masuzawa T."/>
            <person name="Koizumi N."/>
        </authorList>
    </citation>
    <scope>NUCLEOTIDE SEQUENCE [LARGE SCALE GENOMIC DNA]</scope>
    <source>
        <strain evidence="2 3">E30</strain>
    </source>
</reference>
<name>A0ABM7UMU2_9LEPT</name>
<keyword evidence="3" id="KW-1185">Reference proteome</keyword>
<accession>A0ABM7UMU2</accession>
<protein>
    <submittedName>
        <fullName evidence="2">SGNH hydrolase</fullName>
    </submittedName>
</protein>
<dbReference type="InterPro" id="IPR013830">
    <property type="entry name" value="SGNH_hydro"/>
</dbReference>
<gene>
    <name evidence="2" type="ORF">LPTSP3_g32020</name>
</gene>
<dbReference type="Gene3D" id="3.40.50.1110">
    <property type="entry name" value="SGNH hydrolase"/>
    <property type="match status" value="1"/>
</dbReference>
<dbReference type="Pfam" id="PF13472">
    <property type="entry name" value="Lipase_GDSL_2"/>
    <property type="match status" value="1"/>
</dbReference>
<dbReference type="SUPFAM" id="SSF52266">
    <property type="entry name" value="SGNH hydrolase"/>
    <property type="match status" value="1"/>
</dbReference>
<feature type="domain" description="SGNH hydrolase-type esterase" evidence="1">
    <location>
        <begin position="47"/>
        <end position="272"/>
    </location>
</feature>
<dbReference type="InterPro" id="IPR051532">
    <property type="entry name" value="Ester_Hydrolysis_Enzymes"/>
</dbReference>
<dbReference type="PANTHER" id="PTHR30383:SF5">
    <property type="entry name" value="SGNH HYDROLASE-TYPE ESTERASE DOMAIN-CONTAINING PROTEIN"/>
    <property type="match status" value="1"/>
</dbReference>
<dbReference type="EMBL" id="AP025028">
    <property type="protein sequence ID" value="BDA80272.1"/>
    <property type="molecule type" value="Genomic_DNA"/>
</dbReference>
<dbReference type="GO" id="GO:0016787">
    <property type="term" value="F:hydrolase activity"/>
    <property type="evidence" value="ECO:0007669"/>
    <property type="project" value="UniProtKB-KW"/>
</dbReference>
<dbReference type="InterPro" id="IPR036514">
    <property type="entry name" value="SGNH_hydro_sf"/>
</dbReference>